<evidence type="ECO:0000313" key="4">
    <source>
        <dbReference type="Proteomes" id="UP001501510"/>
    </source>
</evidence>
<dbReference type="EMBL" id="BAAACG010000008">
    <property type="protein sequence ID" value="GAA0737151.1"/>
    <property type="molecule type" value="Genomic_DNA"/>
</dbReference>
<gene>
    <name evidence="3" type="ORF">GCM10008906_12950</name>
</gene>
<feature type="coiled-coil region" evidence="1">
    <location>
        <begin position="74"/>
        <end position="101"/>
    </location>
</feature>
<protein>
    <recommendedName>
        <fullName evidence="5">DUF5320 domain-containing protein</fullName>
    </recommendedName>
</protein>
<reference evidence="4" key="1">
    <citation type="journal article" date="2019" name="Int. J. Syst. Evol. Microbiol.">
        <title>The Global Catalogue of Microorganisms (GCM) 10K type strain sequencing project: providing services to taxonomists for standard genome sequencing and annotation.</title>
        <authorList>
            <consortium name="The Broad Institute Genomics Platform"/>
            <consortium name="The Broad Institute Genome Sequencing Center for Infectious Disease"/>
            <person name="Wu L."/>
            <person name="Ma J."/>
        </authorList>
    </citation>
    <scope>NUCLEOTIDE SEQUENCE [LARGE SCALE GENOMIC DNA]</scope>
    <source>
        <strain evidence="4">JCM 1407</strain>
    </source>
</reference>
<comment type="caution">
    <text evidence="3">The sequence shown here is derived from an EMBL/GenBank/DDBJ whole genome shotgun (WGS) entry which is preliminary data.</text>
</comment>
<dbReference type="RefSeq" id="WP_343760054.1">
    <property type="nucleotide sequence ID" value="NZ_BAAACG010000008.1"/>
</dbReference>
<evidence type="ECO:0000256" key="1">
    <source>
        <dbReference type="SAM" id="Coils"/>
    </source>
</evidence>
<dbReference type="Proteomes" id="UP001501510">
    <property type="component" value="Unassembled WGS sequence"/>
</dbReference>
<feature type="region of interest" description="Disordered" evidence="2">
    <location>
        <begin position="1"/>
        <end position="26"/>
    </location>
</feature>
<accession>A0ABP3UQ59</accession>
<dbReference type="InterPro" id="IPR035205">
    <property type="entry name" value="DUF5320"/>
</dbReference>
<sequence>MPRMDGTGPQGRGAKTGRGMGICNESKEETTARGLGLGLGLRCRRGYGRGFGRGYGRGYRRDFSDNIISNRDQKDLLIEEKAILEDRLNLVKDELDSLDSDK</sequence>
<organism evidence="3 4">
    <name type="scientific">Clostridium oceanicum</name>
    <dbReference type="NCBI Taxonomy" id="1543"/>
    <lineage>
        <taxon>Bacteria</taxon>
        <taxon>Bacillati</taxon>
        <taxon>Bacillota</taxon>
        <taxon>Clostridia</taxon>
        <taxon>Eubacteriales</taxon>
        <taxon>Clostridiaceae</taxon>
        <taxon>Clostridium</taxon>
    </lineage>
</organism>
<evidence type="ECO:0000256" key="2">
    <source>
        <dbReference type="SAM" id="MobiDB-lite"/>
    </source>
</evidence>
<feature type="compositionally biased region" description="Gly residues" evidence="2">
    <location>
        <begin position="8"/>
        <end position="20"/>
    </location>
</feature>
<evidence type="ECO:0000313" key="3">
    <source>
        <dbReference type="EMBL" id="GAA0737151.1"/>
    </source>
</evidence>
<name>A0ABP3UQ59_9CLOT</name>
<keyword evidence="4" id="KW-1185">Reference proteome</keyword>
<keyword evidence="1" id="KW-0175">Coiled coil</keyword>
<dbReference type="Pfam" id="PF17253">
    <property type="entry name" value="DUF5320"/>
    <property type="match status" value="1"/>
</dbReference>
<proteinExistence type="predicted"/>
<evidence type="ECO:0008006" key="5">
    <source>
        <dbReference type="Google" id="ProtNLM"/>
    </source>
</evidence>